<dbReference type="InterPro" id="IPR019410">
    <property type="entry name" value="Methyltransf_16"/>
</dbReference>
<dbReference type="PANTHER" id="PTHR14614">
    <property type="entry name" value="HEPATOCELLULAR CARCINOMA-ASSOCIATED ANTIGEN"/>
    <property type="match status" value="1"/>
</dbReference>
<dbReference type="Pfam" id="PF10294">
    <property type="entry name" value="Methyltransf_16"/>
    <property type="match status" value="1"/>
</dbReference>
<protein>
    <submittedName>
        <fullName evidence="1">Uncharacterized protein</fullName>
    </submittedName>
</protein>
<dbReference type="SUPFAM" id="SSF53335">
    <property type="entry name" value="S-adenosyl-L-methionine-dependent methyltransferases"/>
    <property type="match status" value="1"/>
</dbReference>
<comment type="caution">
    <text evidence="1">The sequence shown here is derived from an EMBL/GenBank/DDBJ whole genome shotgun (WGS) entry which is preliminary data.</text>
</comment>
<dbReference type="AlphaFoldDB" id="A0A0G2GH41"/>
<accession>A0A0G2GH41</accession>
<reference evidence="1 2" key="1">
    <citation type="submission" date="2015-05" db="EMBL/GenBank/DDBJ databases">
        <title>Distinctive expansion of gene families associated with plant cell wall degradation and secondary metabolism in the genomes of grapevine trunk pathogens.</title>
        <authorList>
            <person name="Lawrence D.P."/>
            <person name="Travadon R."/>
            <person name="Rolshausen P.E."/>
            <person name="Baumgartner K."/>
        </authorList>
    </citation>
    <scope>NUCLEOTIDE SEQUENCE [LARGE SCALE GENOMIC DNA]</scope>
    <source>
        <strain evidence="1">UCRPC4</strain>
    </source>
</reference>
<proteinExistence type="predicted"/>
<dbReference type="GO" id="GO:0008757">
    <property type="term" value="F:S-adenosylmethionine-dependent methyltransferase activity"/>
    <property type="evidence" value="ECO:0007669"/>
    <property type="project" value="UniProtKB-ARBA"/>
</dbReference>
<name>A0A0G2GH41_PHACM</name>
<dbReference type="InterPro" id="IPR029063">
    <property type="entry name" value="SAM-dependent_MTases_sf"/>
</dbReference>
<evidence type="ECO:0000313" key="2">
    <source>
        <dbReference type="Proteomes" id="UP000053317"/>
    </source>
</evidence>
<organism evidence="1 2">
    <name type="scientific">Phaeomoniella chlamydospora</name>
    <name type="common">Phaeoacremonium chlamydosporum</name>
    <dbReference type="NCBI Taxonomy" id="158046"/>
    <lineage>
        <taxon>Eukaryota</taxon>
        <taxon>Fungi</taxon>
        <taxon>Dikarya</taxon>
        <taxon>Ascomycota</taxon>
        <taxon>Pezizomycotina</taxon>
        <taxon>Eurotiomycetes</taxon>
        <taxon>Chaetothyriomycetidae</taxon>
        <taxon>Phaeomoniellales</taxon>
        <taxon>Phaeomoniellaceae</taxon>
        <taxon>Phaeomoniella</taxon>
    </lineage>
</organism>
<sequence>MVHYVRFLKTPRFKQGKLLSLTTLITITTDLGETFLATDLDLQARVVDERSNRVIVQKTSSWKTGSRDLQIIFEKFPVSLKGQLLRVQVTVDPEAVQDVTSSSEATAIPAVIDAYSAPFPAIPASIAAGLVERKLALPTKKILTVWEETGNSIALHIWDAAIGVLQSLCHAHDCGAKDIEPRLCCLINGFQRPTRIFELGSGCGVVGIALASILNSVQVTLSDLPEAMEIMEKNMTAAKLERNSSLCRTVLDWDSDLSSDLSRNVDIIIVSDCTYNADAIPSLVKVLRSFAVASPNIVIAVAMKRRHESEEVFFDLMTQYFQQTKTTGLKLPHITSDYDPEVPRAEIYYFSAKV</sequence>
<dbReference type="Gene3D" id="3.40.50.150">
    <property type="entry name" value="Vaccinia Virus protein VP39"/>
    <property type="match status" value="1"/>
</dbReference>
<gene>
    <name evidence="1" type="ORF">UCRPC4_g05962</name>
</gene>
<dbReference type="OrthoDB" id="413520at2759"/>
<dbReference type="Proteomes" id="UP000053317">
    <property type="component" value="Unassembled WGS sequence"/>
</dbReference>
<evidence type="ECO:0000313" key="1">
    <source>
        <dbReference type="EMBL" id="KKY16300.1"/>
    </source>
</evidence>
<dbReference type="GO" id="GO:0005829">
    <property type="term" value="C:cytosol"/>
    <property type="evidence" value="ECO:0007669"/>
    <property type="project" value="TreeGrafter"/>
</dbReference>
<dbReference type="EMBL" id="LCWF01000163">
    <property type="protein sequence ID" value="KKY16300.1"/>
    <property type="molecule type" value="Genomic_DNA"/>
</dbReference>
<dbReference type="PANTHER" id="PTHR14614:SF132">
    <property type="entry name" value="PROTEIN-LYSINE METHYLTRANSFERASE C42C1.13"/>
    <property type="match status" value="1"/>
</dbReference>
<keyword evidence="2" id="KW-1185">Reference proteome</keyword>
<reference evidence="1 2" key="2">
    <citation type="submission" date="2015-05" db="EMBL/GenBank/DDBJ databases">
        <authorList>
            <person name="Morales-Cruz A."/>
            <person name="Amrine K.C."/>
            <person name="Cantu D."/>
        </authorList>
    </citation>
    <scope>NUCLEOTIDE SEQUENCE [LARGE SCALE GENOMIC DNA]</scope>
    <source>
        <strain evidence="1">UCRPC4</strain>
    </source>
</reference>